<name>A0A8X8YQ00_SALSN</name>
<proteinExistence type="predicted"/>
<feature type="compositionally biased region" description="Basic and acidic residues" evidence="1">
    <location>
        <begin position="38"/>
        <end position="55"/>
    </location>
</feature>
<reference evidence="2" key="2">
    <citation type="submission" date="2020-08" db="EMBL/GenBank/DDBJ databases">
        <title>Plant Genome Project.</title>
        <authorList>
            <person name="Zhang R.-G."/>
        </authorList>
    </citation>
    <scope>NUCLEOTIDE SEQUENCE</scope>
    <source>
        <strain evidence="2">Huo1</strain>
        <tissue evidence="2">Leaf</tissue>
    </source>
</reference>
<dbReference type="EMBL" id="PNBA02000001">
    <property type="protein sequence ID" value="KAG6436039.1"/>
    <property type="molecule type" value="Genomic_DNA"/>
</dbReference>
<protein>
    <submittedName>
        <fullName evidence="2">Uncharacterized protein</fullName>
    </submittedName>
</protein>
<evidence type="ECO:0000313" key="3">
    <source>
        <dbReference type="Proteomes" id="UP000298416"/>
    </source>
</evidence>
<sequence length="110" mass="12421">MNTIQIPQILDSESLLEYISELIAQYKELSRSAGSVKGEPKIEFYDKDKKKRSEPEDATPDIVGEPEVETEPATEQEQQLPPLGESQRLPKPGRNLPPLSHVANRRLMPK</sequence>
<dbReference type="Proteomes" id="UP000298416">
    <property type="component" value="Unassembled WGS sequence"/>
</dbReference>
<organism evidence="2">
    <name type="scientific">Salvia splendens</name>
    <name type="common">Scarlet sage</name>
    <dbReference type="NCBI Taxonomy" id="180675"/>
    <lineage>
        <taxon>Eukaryota</taxon>
        <taxon>Viridiplantae</taxon>
        <taxon>Streptophyta</taxon>
        <taxon>Embryophyta</taxon>
        <taxon>Tracheophyta</taxon>
        <taxon>Spermatophyta</taxon>
        <taxon>Magnoliopsida</taxon>
        <taxon>eudicotyledons</taxon>
        <taxon>Gunneridae</taxon>
        <taxon>Pentapetalae</taxon>
        <taxon>asterids</taxon>
        <taxon>lamiids</taxon>
        <taxon>Lamiales</taxon>
        <taxon>Lamiaceae</taxon>
        <taxon>Nepetoideae</taxon>
        <taxon>Mentheae</taxon>
        <taxon>Salviinae</taxon>
        <taxon>Salvia</taxon>
        <taxon>Salvia subgen. Calosphace</taxon>
        <taxon>core Calosphace</taxon>
    </lineage>
</organism>
<comment type="caution">
    <text evidence="2">The sequence shown here is derived from an EMBL/GenBank/DDBJ whole genome shotgun (WGS) entry which is preliminary data.</text>
</comment>
<evidence type="ECO:0000313" key="2">
    <source>
        <dbReference type="EMBL" id="KAG6436039.1"/>
    </source>
</evidence>
<evidence type="ECO:0000256" key="1">
    <source>
        <dbReference type="SAM" id="MobiDB-lite"/>
    </source>
</evidence>
<keyword evidence="3" id="KW-1185">Reference proteome</keyword>
<feature type="region of interest" description="Disordered" evidence="1">
    <location>
        <begin position="30"/>
        <end position="110"/>
    </location>
</feature>
<accession>A0A8X8YQ00</accession>
<dbReference type="AlphaFoldDB" id="A0A8X8YQ00"/>
<reference evidence="2" key="1">
    <citation type="submission" date="2018-01" db="EMBL/GenBank/DDBJ databases">
        <authorList>
            <person name="Mao J.F."/>
        </authorList>
    </citation>
    <scope>NUCLEOTIDE SEQUENCE</scope>
    <source>
        <strain evidence="2">Huo1</strain>
        <tissue evidence="2">Leaf</tissue>
    </source>
</reference>
<feature type="compositionally biased region" description="Acidic residues" evidence="1">
    <location>
        <begin position="56"/>
        <end position="74"/>
    </location>
</feature>
<gene>
    <name evidence="2" type="ORF">SASPL_100920</name>
</gene>